<dbReference type="Gene3D" id="3.10.180.10">
    <property type="entry name" value="2,3-Dihydroxybiphenyl 1,2-Dioxygenase, domain 1"/>
    <property type="match status" value="1"/>
</dbReference>
<dbReference type="PANTHER" id="PTHR33993:SF14">
    <property type="entry name" value="GB|AAF24581.1"/>
    <property type="match status" value="1"/>
</dbReference>
<name>A0A918WZH7_9ACTN</name>
<evidence type="ECO:0000313" key="1">
    <source>
        <dbReference type="EMBL" id="GHC98337.1"/>
    </source>
</evidence>
<dbReference type="AlphaFoldDB" id="A0A918WZH7"/>
<comment type="caution">
    <text evidence="1">The sequence shown here is derived from an EMBL/GenBank/DDBJ whole genome shotgun (WGS) entry which is preliminary data.</text>
</comment>
<dbReference type="PANTHER" id="PTHR33993">
    <property type="entry name" value="GLYOXALASE-RELATED"/>
    <property type="match status" value="1"/>
</dbReference>
<dbReference type="SUPFAM" id="SSF54593">
    <property type="entry name" value="Glyoxalase/Bleomycin resistance protein/Dihydroxybiphenyl dioxygenase"/>
    <property type="match status" value="1"/>
</dbReference>
<accession>A0A918WZH7</accession>
<evidence type="ECO:0008006" key="3">
    <source>
        <dbReference type="Google" id="ProtNLM"/>
    </source>
</evidence>
<protein>
    <recommendedName>
        <fullName evidence="3">VOC domain-containing protein</fullName>
    </recommendedName>
</protein>
<dbReference type="EMBL" id="BMVC01000007">
    <property type="protein sequence ID" value="GHC98337.1"/>
    <property type="molecule type" value="Genomic_DNA"/>
</dbReference>
<dbReference type="Proteomes" id="UP000638353">
    <property type="component" value="Unassembled WGS sequence"/>
</dbReference>
<dbReference type="InterPro" id="IPR052164">
    <property type="entry name" value="Anthracycline_SecMetBiosynth"/>
</dbReference>
<gene>
    <name evidence="1" type="ORF">GCM10010334_40760</name>
</gene>
<evidence type="ECO:0000313" key="2">
    <source>
        <dbReference type="Proteomes" id="UP000638353"/>
    </source>
</evidence>
<reference evidence="1" key="2">
    <citation type="submission" date="2020-09" db="EMBL/GenBank/DDBJ databases">
        <authorList>
            <person name="Sun Q."/>
            <person name="Ohkuma M."/>
        </authorList>
    </citation>
    <scope>NUCLEOTIDE SEQUENCE</scope>
    <source>
        <strain evidence="1">JCM 4637</strain>
    </source>
</reference>
<organism evidence="1 2">
    <name type="scientific">Streptomyces finlayi</name>
    <dbReference type="NCBI Taxonomy" id="67296"/>
    <lineage>
        <taxon>Bacteria</taxon>
        <taxon>Bacillati</taxon>
        <taxon>Actinomycetota</taxon>
        <taxon>Actinomycetes</taxon>
        <taxon>Kitasatosporales</taxon>
        <taxon>Streptomycetaceae</taxon>
        <taxon>Streptomyces</taxon>
    </lineage>
</organism>
<dbReference type="InterPro" id="IPR029068">
    <property type="entry name" value="Glyas_Bleomycin-R_OHBP_Dase"/>
</dbReference>
<sequence length="158" mass="16439">MGPGYGSGWTVYLAAKDLARVQRRAEEHGARFTVSGVPAGVNGRLSLGVDPQGAAFGLWEGHHDEGVVLVDEPGALVDAELHSSDTAAQEAFYQGVFDAPCAAEPHPVTRWVPVFGVLDRTAFEDRARAAGGRVLASGLIGDPWGAVFGVRTAVASGT</sequence>
<proteinExistence type="predicted"/>
<reference evidence="1" key="1">
    <citation type="journal article" date="2014" name="Int. J. Syst. Evol. Microbiol.">
        <title>Complete genome sequence of Corynebacterium casei LMG S-19264T (=DSM 44701T), isolated from a smear-ripened cheese.</title>
        <authorList>
            <consortium name="US DOE Joint Genome Institute (JGI-PGF)"/>
            <person name="Walter F."/>
            <person name="Albersmeier A."/>
            <person name="Kalinowski J."/>
            <person name="Ruckert C."/>
        </authorList>
    </citation>
    <scope>NUCLEOTIDE SEQUENCE</scope>
    <source>
        <strain evidence="1">JCM 4637</strain>
    </source>
</reference>